<comment type="caution">
    <text evidence="1">The sequence shown here is derived from an EMBL/GenBank/DDBJ whole genome shotgun (WGS) entry which is preliminary data.</text>
</comment>
<reference evidence="1" key="1">
    <citation type="submission" date="2016-10" db="EMBL/GenBank/DDBJ databases">
        <title>Sequence of Gallionella enrichment culture.</title>
        <authorList>
            <person name="Poehlein A."/>
            <person name="Muehling M."/>
            <person name="Daniel R."/>
        </authorList>
    </citation>
    <scope>NUCLEOTIDE SEQUENCE</scope>
</reference>
<name>A0A1J5QM60_9ZZZZ</name>
<dbReference type="EMBL" id="MLJW01000606">
    <property type="protein sequence ID" value="OIQ84598.1"/>
    <property type="molecule type" value="Genomic_DNA"/>
</dbReference>
<gene>
    <name evidence="1" type="ORF">GALL_335830</name>
</gene>
<evidence type="ECO:0000313" key="1">
    <source>
        <dbReference type="EMBL" id="OIQ84598.1"/>
    </source>
</evidence>
<sequence>MGDDRVLGTWEKGESLFQCPLPDCGKKLRRSFVPECPVHKLPMIAVSGETDQAG</sequence>
<dbReference type="AlphaFoldDB" id="A0A1J5QM60"/>
<accession>A0A1J5QM60</accession>
<proteinExistence type="predicted"/>
<organism evidence="1">
    <name type="scientific">mine drainage metagenome</name>
    <dbReference type="NCBI Taxonomy" id="410659"/>
    <lineage>
        <taxon>unclassified sequences</taxon>
        <taxon>metagenomes</taxon>
        <taxon>ecological metagenomes</taxon>
    </lineage>
</organism>
<protein>
    <submittedName>
        <fullName evidence="1">Uncharacterized protein</fullName>
    </submittedName>
</protein>